<keyword evidence="1" id="KW-0472">Membrane</keyword>
<dbReference type="Proteomes" id="UP000613768">
    <property type="component" value="Unassembled WGS sequence"/>
</dbReference>
<name>A0AAW3ZPE6_9GAMM</name>
<keyword evidence="1" id="KW-0812">Transmembrane</keyword>
<feature type="transmembrane region" description="Helical" evidence="1">
    <location>
        <begin position="44"/>
        <end position="68"/>
    </location>
</feature>
<sequence>MRNRPGIPLVYLLADGVAMSVLALGLFGLFGQPEGGLRLLAQPAVAWSLVAIGAVVGAGAIWGILLHLRQNAPR</sequence>
<comment type="caution">
    <text evidence="2">The sequence shown here is derived from an EMBL/GenBank/DDBJ whole genome shotgun (WGS) entry which is preliminary data.</text>
</comment>
<evidence type="ECO:0000256" key="1">
    <source>
        <dbReference type="SAM" id="Phobius"/>
    </source>
</evidence>
<reference evidence="2 3" key="1">
    <citation type="submission" date="2020-09" db="EMBL/GenBank/DDBJ databases">
        <title>Pseudoxanthomonas sp. CAU 1598 isolated from sand of Yaerae Beach.</title>
        <authorList>
            <person name="Kim W."/>
        </authorList>
    </citation>
    <scope>NUCLEOTIDE SEQUENCE [LARGE SCALE GENOMIC DNA]</scope>
    <source>
        <strain evidence="2 3">CAU 1598</strain>
    </source>
</reference>
<dbReference type="RefSeq" id="WP_192031005.1">
    <property type="nucleotide sequence ID" value="NZ_JACYTR010000056.1"/>
</dbReference>
<keyword evidence="1" id="KW-1133">Transmembrane helix</keyword>
<evidence type="ECO:0000313" key="2">
    <source>
        <dbReference type="EMBL" id="MBD8527588.1"/>
    </source>
</evidence>
<dbReference type="AlphaFoldDB" id="A0AAW3ZPE6"/>
<dbReference type="EMBL" id="JACYTR010000056">
    <property type="protein sequence ID" value="MBD8527588.1"/>
    <property type="molecule type" value="Genomic_DNA"/>
</dbReference>
<gene>
    <name evidence="2" type="ORF">IFO71_17730</name>
</gene>
<proteinExistence type="predicted"/>
<organism evidence="2 3">
    <name type="scientific">Pseudomarimonas arenosa</name>
    <dbReference type="NCBI Taxonomy" id="2774145"/>
    <lineage>
        <taxon>Bacteria</taxon>
        <taxon>Pseudomonadati</taxon>
        <taxon>Pseudomonadota</taxon>
        <taxon>Gammaproteobacteria</taxon>
        <taxon>Lysobacterales</taxon>
        <taxon>Lysobacteraceae</taxon>
        <taxon>Pseudomarimonas</taxon>
    </lineage>
</organism>
<keyword evidence="3" id="KW-1185">Reference proteome</keyword>
<evidence type="ECO:0000313" key="3">
    <source>
        <dbReference type="Proteomes" id="UP000613768"/>
    </source>
</evidence>
<accession>A0AAW3ZPE6</accession>
<protein>
    <submittedName>
        <fullName evidence="2">Uncharacterized protein</fullName>
    </submittedName>
</protein>
<feature type="transmembrane region" description="Helical" evidence="1">
    <location>
        <begin position="12"/>
        <end position="32"/>
    </location>
</feature>